<dbReference type="GO" id="GO:0043190">
    <property type="term" value="C:ATP-binding cassette (ABC) transporter complex"/>
    <property type="evidence" value="ECO:0007669"/>
    <property type="project" value="InterPro"/>
</dbReference>
<reference evidence="8 9" key="1">
    <citation type="submission" date="2018-07" db="EMBL/GenBank/DDBJ databases">
        <title>Desertimonas flava gen. nov. sp. nov.</title>
        <authorList>
            <person name="Liu S."/>
        </authorList>
    </citation>
    <scope>NUCLEOTIDE SEQUENCE [LARGE SCALE GENOMIC DNA]</scope>
    <source>
        <strain evidence="8 9">16Sb5-5</strain>
    </source>
</reference>
<keyword evidence="6" id="KW-1003">Cell membrane</keyword>
<evidence type="ECO:0000256" key="2">
    <source>
        <dbReference type="ARBA" id="ARBA00022692"/>
    </source>
</evidence>
<organism evidence="8 9">
    <name type="scientific">Desertihabitans brevis</name>
    <dbReference type="NCBI Taxonomy" id="2268447"/>
    <lineage>
        <taxon>Bacteria</taxon>
        <taxon>Bacillati</taxon>
        <taxon>Actinomycetota</taxon>
        <taxon>Actinomycetes</taxon>
        <taxon>Propionibacteriales</taxon>
        <taxon>Propionibacteriaceae</taxon>
        <taxon>Desertihabitans</taxon>
    </lineage>
</organism>
<keyword evidence="9" id="KW-1185">Reference proteome</keyword>
<dbReference type="AlphaFoldDB" id="A0A367YWX2"/>
<dbReference type="Pfam" id="PF01061">
    <property type="entry name" value="ABC2_membrane"/>
    <property type="match status" value="1"/>
</dbReference>
<dbReference type="PANTHER" id="PTHR43229">
    <property type="entry name" value="NODULATION PROTEIN J"/>
    <property type="match status" value="1"/>
</dbReference>
<dbReference type="PIRSF" id="PIRSF006648">
    <property type="entry name" value="DrrB"/>
    <property type="match status" value="1"/>
</dbReference>
<dbReference type="Proteomes" id="UP000252770">
    <property type="component" value="Unassembled WGS sequence"/>
</dbReference>
<comment type="caution">
    <text evidence="8">The sequence shown here is derived from an EMBL/GenBank/DDBJ whole genome shotgun (WGS) entry which is preliminary data.</text>
</comment>
<comment type="subcellular location">
    <subcellularLocation>
        <location evidence="6">Cell membrane</location>
        <topology evidence="6">Multi-pass membrane protein</topology>
    </subcellularLocation>
    <subcellularLocation>
        <location evidence="1">Membrane</location>
        <topology evidence="1">Multi-pass membrane protein</topology>
    </subcellularLocation>
</comment>
<feature type="transmembrane region" description="Helical" evidence="6">
    <location>
        <begin position="141"/>
        <end position="162"/>
    </location>
</feature>
<feature type="transmembrane region" description="Helical" evidence="6">
    <location>
        <begin position="174"/>
        <end position="192"/>
    </location>
</feature>
<feature type="transmembrane region" description="Helical" evidence="6">
    <location>
        <begin position="57"/>
        <end position="77"/>
    </location>
</feature>
<gene>
    <name evidence="8" type="ORF">DT076_06080</name>
</gene>
<protein>
    <recommendedName>
        <fullName evidence="6">Transport permease protein</fullName>
    </recommendedName>
</protein>
<name>A0A367YWX2_9ACTN</name>
<dbReference type="PROSITE" id="PS51012">
    <property type="entry name" value="ABC_TM2"/>
    <property type="match status" value="1"/>
</dbReference>
<evidence type="ECO:0000256" key="5">
    <source>
        <dbReference type="ARBA" id="ARBA00023251"/>
    </source>
</evidence>
<feature type="transmembrane region" description="Helical" evidence="6">
    <location>
        <begin position="239"/>
        <end position="257"/>
    </location>
</feature>
<dbReference type="InterPro" id="IPR013525">
    <property type="entry name" value="ABC2_TM"/>
</dbReference>
<keyword evidence="4 6" id="KW-0472">Membrane</keyword>
<evidence type="ECO:0000256" key="4">
    <source>
        <dbReference type="ARBA" id="ARBA00023136"/>
    </source>
</evidence>
<evidence type="ECO:0000313" key="8">
    <source>
        <dbReference type="EMBL" id="RCK70237.1"/>
    </source>
</evidence>
<keyword evidence="2 6" id="KW-0812">Transmembrane</keyword>
<dbReference type="PANTHER" id="PTHR43229:SF2">
    <property type="entry name" value="NODULATION PROTEIN J"/>
    <property type="match status" value="1"/>
</dbReference>
<sequence length="281" mass="29676">MTPTTTALRSGLRRGVIEFRQDFTGAALIGQLFWPVLTLASLFLLRDRTVGDGSVSLGTMVYPGLIGMFVFFGMVALTQRLSADREDGTLLRAKATPGGIRAYLVGRFVTTALTVVAYLVIVGVPGALTVTGLALLTPDRLLTLAWVLTLGIVATLTLGAVLGSLIPSARASSYIALLVMGLVAISGIFYPITALPGWLQGIAQALPVYWLGLGTRAALLPESAAVLEIVGSWRTGETAIVLAAWSVVATLLAPALLRTMTRKESGSRVAERRDKALQRLG</sequence>
<dbReference type="RefSeq" id="WP_114125779.1">
    <property type="nucleotide sequence ID" value="NZ_QOUI01000003.1"/>
</dbReference>
<evidence type="ECO:0000259" key="7">
    <source>
        <dbReference type="PROSITE" id="PS51012"/>
    </source>
</evidence>
<dbReference type="EMBL" id="QOUI01000003">
    <property type="protein sequence ID" value="RCK70237.1"/>
    <property type="molecule type" value="Genomic_DNA"/>
</dbReference>
<accession>A0A367YWX2</accession>
<keyword evidence="3 6" id="KW-1133">Transmembrane helix</keyword>
<dbReference type="InterPro" id="IPR047817">
    <property type="entry name" value="ABC2_TM_bact-type"/>
</dbReference>
<keyword evidence="5" id="KW-0046">Antibiotic resistance</keyword>
<dbReference type="GO" id="GO:0140359">
    <property type="term" value="F:ABC-type transporter activity"/>
    <property type="evidence" value="ECO:0007669"/>
    <property type="project" value="InterPro"/>
</dbReference>
<dbReference type="InterPro" id="IPR000412">
    <property type="entry name" value="ABC_2_transport"/>
</dbReference>
<dbReference type="GO" id="GO:0046677">
    <property type="term" value="P:response to antibiotic"/>
    <property type="evidence" value="ECO:0007669"/>
    <property type="project" value="UniProtKB-KW"/>
</dbReference>
<evidence type="ECO:0000313" key="9">
    <source>
        <dbReference type="Proteomes" id="UP000252770"/>
    </source>
</evidence>
<feature type="transmembrane region" description="Helical" evidence="6">
    <location>
        <begin position="23"/>
        <end position="45"/>
    </location>
</feature>
<keyword evidence="6" id="KW-0813">Transport</keyword>
<feature type="domain" description="ABC transmembrane type-2" evidence="7">
    <location>
        <begin position="26"/>
        <end position="260"/>
    </location>
</feature>
<evidence type="ECO:0000256" key="6">
    <source>
        <dbReference type="RuleBase" id="RU361157"/>
    </source>
</evidence>
<comment type="similarity">
    <text evidence="6">Belongs to the ABC-2 integral membrane protein family.</text>
</comment>
<evidence type="ECO:0000256" key="3">
    <source>
        <dbReference type="ARBA" id="ARBA00022989"/>
    </source>
</evidence>
<comment type="caution">
    <text evidence="6">Lacks conserved residue(s) required for the propagation of feature annotation.</text>
</comment>
<proteinExistence type="inferred from homology"/>
<dbReference type="InterPro" id="IPR051784">
    <property type="entry name" value="Nod_factor_ABC_transporter"/>
</dbReference>
<evidence type="ECO:0000256" key="1">
    <source>
        <dbReference type="ARBA" id="ARBA00004141"/>
    </source>
</evidence>